<keyword evidence="4" id="KW-0408">Iron</keyword>
<name>I0Z1K3_COCSC</name>
<reference evidence="7 8" key="1">
    <citation type="journal article" date="2012" name="Genome Biol.">
        <title>The genome of the polar eukaryotic microalga coccomyxa subellipsoidea reveals traits of cold adaptation.</title>
        <authorList>
            <person name="Blanc G."/>
            <person name="Agarkova I."/>
            <person name="Grimwood J."/>
            <person name="Kuo A."/>
            <person name="Brueggeman A."/>
            <person name="Dunigan D."/>
            <person name="Gurnon J."/>
            <person name="Ladunga I."/>
            <person name="Lindquist E."/>
            <person name="Lucas S."/>
            <person name="Pangilinan J."/>
            <person name="Proschold T."/>
            <person name="Salamov A."/>
            <person name="Schmutz J."/>
            <person name="Weeks D."/>
            <person name="Yamada T."/>
            <person name="Claverie J.M."/>
            <person name="Grigoriev I."/>
            <person name="Van Etten J."/>
            <person name="Lomsadze A."/>
            <person name="Borodovsky M."/>
        </authorList>
    </citation>
    <scope>NUCLEOTIDE SEQUENCE [LARGE SCALE GENOMIC DNA]</scope>
    <source>
        <strain evidence="7 8">C-169</strain>
    </source>
</reference>
<comment type="caution">
    <text evidence="7">The sequence shown here is derived from an EMBL/GenBank/DDBJ whole genome shotgun (WGS) entry which is preliminary data.</text>
</comment>
<sequence>MAGTAHRTMNHYEALDVASDASQESIRTAYRAAVLRLHPDKVASQTGQKDWQRTAEFLRVQQAWEVLKDTHRRAAYNQLLVAQALQKELAVSAEVDLDDMLCHDNPIVALCTFTYPCRCGSSFTLSEADLSEDSDSALVQCQNCSLAIRVLYTVQPASSA</sequence>
<dbReference type="PROSITE" id="PS50076">
    <property type="entry name" value="DNAJ_2"/>
    <property type="match status" value="1"/>
</dbReference>
<dbReference type="InterPro" id="IPR007872">
    <property type="entry name" value="DPH_MB_dom"/>
</dbReference>
<dbReference type="KEGG" id="csl:COCSUDRAFT_52983"/>
<keyword evidence="3" id="KW-0862">Zinc</keyword>
<dbReference type="Gene3D" id="3.10.660.10">
    <property type="entry name" value="DPH Zinc finger"/>
    <property type="match status" value="1"/>
</dbReference>
<comment type="similarity">
    <text evidence="1">Belongs to the DPH4 family.</text>
</comment>
<accession>I0Z1K3</accession>
<dbReference type="GeneID" id="17042524"/>
<protein>
    <submittedName>
        <fullName evidence="7">DnaJ-domain-containing protein</fullName>
    </submittedName>
</protein>
<feature type="domain" description="J" evidence="5">
    <location>
        <begin position="10"/>
        <end position="80"/>
    </location>
</feature>
<evidence type="ECO:0000259" key="6">
    <source>
        <dbReference type="PROSITE" id="PS51074"/>
    </source>
</evidence>
<dbReference type="CDD" id="cd06257">
    <property type="entry name" value="DnaJ"/>
    <property type="match status" value="1"/>
</dbReference>
<keyword evidence="8" id="KW-1185">Reference proteome</keyword>
<keyword evidence="2" id="KW-0479">Metal-binding</keyword>
<dbReference type="PRINTS" id="PR00625">
    <property type="entry name" value="JDOMAIN"/>
</dbReference>
<dbReference type="InterPro" id="IPR036869">
    <property type="entry name" value="J_dom_sf"/>
</dbReference>
<dbReference type="Gene3D" id="1.10.287.110">
    <property type="entry name" value="DnaJ domain"/>
    <property type="match status" value="1"/>
</dbReference>
<dbReference type="SUPFAM" id="SSF144217">
    <property type="entry name" value="CSL zinc finger"/>
    <property type="match status" value="1"/>
</dbReference>
<dbReference type="STRING" id="574566.I0Z1K3"/>
<dbReference type="eggNOG" id="KOG0714">
    <property type="taxonomic scope" value="Eukaryota"/>
</dbReference>
<dbReference type="Proteomes" id="UP000007264">
    <property type="component" value="Unassembled WGS sequence"/>
</dbReference>
<dbReference type="PANTHER" id="PTHR45255:SF1">
    <property type="entry name" value="DNAJ HOMOLOG SUBFAMILY C MEMBER 24"/>
    <property type="match status" value="1"/>
</dbReference>
<evidence type="ECO:0000256" key="3">
    <source>
        <dbReference type="ARBA" id="ARBA00022833"/>
    </source>
</evidence>
<evidence type="ECO:0000259" key="5">
    <source>
        <dbReference type="PROSITE" id="PS50076"/>
    </source>
</evidence>
<dbReference type="GO" id="GO:0008198">
    <property type="term" value="F:ferrous iron binding"/>
    <property type="evidence" value="ECO:0007669"/>
    <property type="project" value="TreeGrafter"/>
</dbReference>
<dbReference type="Pfam" id="PF05207">
    <property type="entry name" value="Zn_ribbon_CSL"/>
    <property type="match status" value="1"/>
</dbReference>
<dbReference type="SUPFAM" id="SSF46565">
    <property type="entry name" value="Chaperone J-domain"/>
    <property type="match status" value="1"/>
</dbReference>
<dbReference type="PROSITE" id="PS51074">
    <property type="entry name" value="DPH_MB"/>
    <property type="match status" value="1"/>
</dbReference>
<feature type="domain" description="DPH-type MB" evidence="6">
    <location>
        <begin position="91"/>
        <end position="153"/>
    </location>
</feature>
<organism evidence="7 8">
    <name type="scientific">Coccomyxa subellipsoidea (strain C-169)</name>
    <name type="common">Green microalga</name>
    <dbReference type="NCBI Taxonomy" id="574566"/>
    <lineage>
        <taxon>Eukaryota</taxon>
        <taxon>Viridiplantae</taxon>
        <taxon>Chlorophyta</taxon>
        <taxon>core chlorophytes</taxon>
        <taxon>Trebouxiophyceae</taxon>
        <taxon>Trebouxiophyceae incertae sedis</taxon>
        <taxon>Coccomyxaceae</taxon>
        <taxon>Coccomyxa</taxon>
        <taxon>Coccomyxa subellipsoidea</taxon>
    </lineage>
</organism>
<evidence type="ECO:0000313" key="8">
    <source>
        <dbReference type="Proteomes" id="UP000007264"/>
    </source>
</evidence>
<dbReference type="OrthoDB" id="509727at2759"/>
<dbReference type="Pfam" id="PF00226">
    <property type="entry name" value="DnaJ"/>
    <property type="match status" value="1"/>
</dbReference>
<dbReference type="GO" id="GO:0001671">
    <property type="term" value="F:ATPase activator activity"/>
    <property type="evidence" value="ECO:0007669"/>
    <property type="project" value="TreeGrafter"/>
</dbReference>
<dbReference type="EMBL" id="AGSI01000005">
    <property type="protein sequence ID" value="EIE24522.1"/>
    <property type="molecule type" value="Genomic_DNA"/>
</dbReference>
<evidence type="ECO:0000256" key="1">
    <source>
        <dbReference type="ARBA" id="ARBA00006169"/>
    </source>
</evidence>
<dbReference type="AlphaFoldDB" id="I0Z1K3"/>
<evidence type="ECO:0000256" key="2">
    <source>
        <dbReference type="ARBA" id="ARBA00022723"/>
    </source>
</evidence>
<proteinExistence type="inferred from homology"/>
<gene>
    <name evidence="7" type="ORF">COCSUDRAFT_52983</name>
</gene>
<dbReference type="RefSeq" id="XP_005649066.1">
    <property type="nucleotide sequence ID" value="XM_005649009.1"/>
</dbReference>
<dbReference type="SMART" id="SM00271">
    <property type="entry name" value="DnaJ"/>
    <property type="match status" value="1"/>
</dbReference>
<evidence type="ECO:0000256" key="4">
    <source>
        <dbReference type="ARBA" id="ARBA00023004"/>
    </source>
</evidence>
<dbReference type="PANTHER" id="PTHR45255">
    <property type="entry name" value="DNAJ HOMOLOG SUBFAMILY C MEMBER 24"/>
    <property type="match status" value="1"/>
</dbReference>
<dbReference type="InterPro" id="IPR001623">
    <property type="entry name" value="DnaJ_domain"/>
</dbReference>
<dbReference type="InterPro" id="IPR036671">
    <property type="entry name" value="DPH_MB_sf"/>
</dbReference>
<evidence type="ECO:0000313" key="7">
    <source>
        <dbReference type="EMBL" id="EIE24522.1"/>
    </source>
</evidence>